<feature type="chain" id="PRO_5039407761" description="Peptidase inhibitor family I36" evidence="1">
    <location>
        <begin position="27"/>
        <end position="144"/>
    </location>
</feature>
<dbReference type="AlphaFoldDB" id="A0A2T0TFY8"/>
<protein>
    <recommendedName>
        <fullName evidence="4">Peptidase inhibitor family I36</fullName>
    </recommendedName>
</protein>
<dbReference type="RefSeq" id="WP_146174664.1">
    <property type="nucleotide sequence ID" value="NZ_PVTF01000002.1"/>
</dbReference>
<proteinExistence type="predicted"/>
<gene>
    <name evidence="2" type="ORF">CLV43_102130</name>
</gene>
<dbReference type="OrthoDB" id="3624997at2"/>
<dbReference type="Proteomes" id="UP000239494">
    <property type="component" value="Unassembled WGS sequence"/>
</dbReference>
<reference evidence="2 3" key="1">
    <citation type="submission" date="2018-03" db="EMBL/GenBank/DDBJ databases">
        <title>Genomic Encyclopedia of Archaeal and Bacterial Type Strains, Phase II (KMG-II): from individual species to whole genera.</title>
        <authorList>
            <person name="Goeker M."/>
        </authorList>
    </citation>
    <scope>NUCLEOTIDE SEQUENCE [LARGE SCALE GENOMIC DNA]</scope>
    <source>
        <strain evidence="2 3">DSM 44720</strain>
    </source>
</reference>
<evidence type="ECO:0000313" key="3">
    <source>
        <dbReference type="Proteomes" id="UP000239494"/>
    </source>
</evidence>
<organism evidence="2 3">
    <name type="scientific">Umezawaea tangerina</name>
    <dbReference type="NCBI Taxonomy" id="84725"/>
    <lineage>
        <taxon>Bacteria</taxon>
        <taxon>Bacillati</taxon>
        <taxon>Actinomycetota</taxon>
        <taxon>Actinomycetes</taxon>
        <taxon>Pseudonocardiales</taxon>
        <taxon>Pseudonocardiaceae</taxon>
        <taxon>Umezawaea</taxon>
    </lineage>
</organism>
<evidence type="ECO:0008006" key="4">
    <source>
        <dbReference type="Google" id="ProtNLM"/>
    </source>
</evidence>
<comment type="caution">
    <text evidence="2">The sequence shown here is derived from an EMBL/GenBank/DDBJ whole genome shotgun (WGS) entry which is preliminary data.</text>
</comment>
<keyword evidence="1" id="KW-0732">Signal</keyword>
<name>A0A2T0TFY8_9PSEU</name>
<dbReference type="EMBL" id="PVTF01000002">
    <property type="protein sequence ID" value="PRY44565.1"/>
    <property type="molecule type" value="Genomic_DNA"/>
</dbReference>
<evidence type="ECO:0000256" key="1">
    <source>
        <dbReference type="SAM" id="SignalP"/>
    </source>
</evidence>
<keyword evidence="3" id="KW-1185">Reference proteome</keyword>
<feature type="signal peptide" evidence="1">
    <location>
        <begin position="1"/>
        <end position="26"/>
    </location>
</feature>
<sequence length="144" mass="15333">MTIRRAVAALAVCAAALLGWSAPATARGADTAPPTCSSEPKSVTPVEIGYNGLWTYTYTLSWCVEAGSIVWVLPDVSHVEHSTACAWAGRMEESVTRGTESWVAFDMSEYTCVRGDGGVQGVNPWVVVTVHPNGTYEVSHGVED</sequence>
<accession>A0A2T0TFY8</accession>
<evidence type="ECO:0000313" key="2">
    <source>
        <dbReference type="EMBL" id="PRY44565.1"/>
    </source>
</evidence>